<evidence type="ECO:0000256" key="1">
    <source>
        <dbReference type="SAM" id="SignalP"/>
    </source>
</evidence>
<reference evidence="2 3" key="1">
    <citation type="journal article" date="2019" name="Nat. Microbiol.">
        <title>Mediterranean grassland soil C-N compound turnover is dependent on rainfall and depth, and is mediated by genomically divergent microorganisms.</title>
        <authorList>
            <person name="Diamond S."/>
            <person name="Andeer P.F."/>
            <person name="Li Z."/>
            <person name="Crits-Christoph A."/>
            <person name="Burstein D."/>
            <person name="Anantharaman K."/>
            <person name="Lane K.R."/>
            <person name="Thomas B.C."/>
            <person name="Pan C."/>
            <person name="Northen T.R."/>
            <person name="Banfield J.F."/>
        </authorList>
    </citation>
    <scope>NUCLEOTIDE SEQUENCE [LARGE SCALE GENOMIC DNA]</scope>
    <source>
        <strain evidence="2">WS_8</strain>
    </source>
</reference>
<gene>
    <name evidence="2" type="ORF">E6K78_07810</name>
</gene>
<proteinExistence type="predicted"/>
<dbReference type="AlphaFoldDB" id="A0A538TNW0"/>
<protein>
    <recommendedName>
        <fullName evidence="4">FlgD Ig-like domain-containing protein</fullName>
    </recommendedName>
</protein>
<keyword evidence="1" id="KW-0732">Signal</keyword>
<evidence type="ECO:0000313" key="3">
    <source>
        <dbReference type="Proteomes" id="UP000316609"/>
    </source>
</evidence>
<evidence type="ECO:0008006" key="4">
    <source>
        <dbReference type="Google" id="ProtNLM"/>
    </source>
</evidence>
<dbReference type="EMBL" id="VBOY01000072">
    <property type="protein sequence ID" value="TMQ65312.1"/>
    <property type="molecule type" value="Genomic_DNA"/>
</dbReference>
<sequence>MRLSFATLVTLGGAALGAICTAALAARADELASGASAHGIEIHGAEETLRDFCRDEDGILWLVLPGGARYELVTSPTDPAISNQGDGAFHPFDEHEVRAALAAVRYSLAGVSAEVFLLPYPRRAGFASAAGPGLILLAPGVVPLSAEHQHAEFTHELGHVVHLGFMPDAAESLWSRYRVLRGISDPMVYGPSARHADRPHEIFAEDFRALFGDALANASGTIENVAIAAPRSVPGLEAFLLALASGNPPAAVSSLVAFPNPTRGALSFRRSGGEARPLDLFDVAGRLVATADAAPAGGGWTWRWDGLSSGGRALAPGVLLARLRGTSEPAVAITLAR</sequence>
<feature type="signal peptide" evidence="1">
    <location>
        <begin position="1"/>
        <end position="25"/>
    </location>
</feature>
<feature type="chain" id="PRO_5021985658" description="FlgD Ig-like domain-containing protein" evidence="1">
    <location>
        <begin position="26"/>
        <end position="337"/>
    </location>
</feature>
<comment type="caution">
    <text evidence="2">The sequence shown here is derived from an EMBL/GenBank/DDBJ whole genome shotgun (WGS) entry which is preliminary data.</text>
</comment>
<name>A0A538TNW0_UNCEI</name>
<organism evidence="2 3">
    <name type="scientific">Eiseniibacteriota bacterium</name>
    <dbReference type="NCBI Taxonomy" id="2212470"/>
    <lineage>
        <taxon>Bacteria</taxon>
        <taxon>Candidatus Eiseniibacteriota</taxon>
    </lineage>
</organism>
<dbReference type="Proteomes" id="UP000316609">
    <property type="component" value="Unassembled WGS sequence"/>
</dbReference>
<accession>A0A538TNW0</accession>
<evidence type="ECO:0000313" key="2">
    <source>
        <dbReference type="EMBL" id="TMQ65312.1"/>
    </source>
</evidence>